<evidence type="ECO:0000313" key="1">
    <source>
        <dbReference type="EMBL" id="KAL0317413.1"/>
    </source>
</evidence>
<dbReference type="InterPro" id="IPR050951">
    <property type="entry name" value="Retrovirus_Pol_polyprotein"/>
</dbReference>
<protein>
    <recommendedName>
        <fullName evidence="2">Reverse transcriptase</fullName>
    </recommendedName>
</protein>
<reference evidence="1" key="2">
    <citation type="journal article" date="2024" name="Plant">
        <title>Genomic evolution and insights into agronomic trait innovations of Sesamum species.</title>
        <authorList>
            <person name="Miao H."/>
            <person name="Wang L."/>
            <person name="Qu L."/>
            <person name="Liu H."/>
            <person name="Sun Y."/>
            <person name="Le M."/>
            <person name="Wang Q."/>
            <person name="Wei S."/>
            <person name="Zheng Y."/>
            <person name="Lin W."/>
            <person name="Duan Y."/>
            <person name="Cao H."/>
            <person name="Xiong S."/>
            <person name="Wang X."/>
            <person name="Wei L."/>
            <person name="Li C."/>
            <person name="Ma Q."/>
            <person name="Ju M."/>
            <person name="Zhao R."/>
            <person name="Li G."/>
            <person name="Mu C."/>
            <person name="Tian Q."/>
            <person name="Mei H."/>
            <person name="Zhang T."/>
            <person name="Gao T."/>
            <person name="Zhang H."/>
        </authorList>
    </citation>
    <scope>NUCLEOTIDE SEQUENCE</scope>
    <source>
        <strain evidence="1">G01</strain>
    </source>
</reference>
<gene>
    <name evidence="1" type="ORF">Sangu_2155600</name>
</gene>
<dbReference type="Gene3D" id="3.30.70.270">
    <property type="match status" value="2"/>
</dbReference>
<organism evidence="1">
    <name type="scientific">Sesamum angustifolium</name>
    <dbReference type="NCBI Taxonomy" id="2727405"/>
    <lineage>
        <taxon>Eukaryota</taxon>
        <taxon>Viridiplantae</taxon>
        <taxon>Streptophyta</taxon>
        <taxon>Embryophyta</taxon>
        <taxon>Tracheophyta</taxon>
        <taxon>Spermatophyta</taxon>
        <taxon>Magnoliopsida</taxon>
        <taxon>eudicotyledons</taxon>
        <taxon>Gunneridae</taxon>
        <taxon>Pentapetalae</taxon>
        <taxon>asterids</taxon>
        <taxon>lamiids</taxon>
        <taxon>Lamiales</taxon>
        <taxon>Pedaliaceae</taxon>
        <taxon>Sesamum</taxon>
    </lineage>
</organism>
<proteinExistence type="predicted"/>
<dbReference type="EMBL" id="JACGWK010000014">
    <property type="protein sequence ID" value="KAL0317413.1"/>
    <property type="molecule type" value="Genomic_DNA"/>
</dbReference>
<name>A0AAW2LFB8_9LAMI</name>
<sequence>MLVKTKEAKDHITDLEQMFFVLTKYRLKLNLEKCVFRVQGGRLLGFIVNQRGSEANPLKIKAILNMKALTNVNEVQKLTGRIAALSRFIRDQSSMAELLKVLPEN</sequence>
<evidence type="ECO:0008006" key="2">
    <source>
        <dbReference type="Google" id="ProtNLM"/>
    </source>
</evidence>
<dbReference type="PANTHER" id="PTHR37984">
    <property type="entry name" value="PROTEIN CBG26694"/>
    <property type="match status" value="1"/>
</dbReference>
<dbReference type="InterPro" id="IPR043502">
    <property type="entry name" value="DNA/RNA_pol_sf"/>
</dbReference>
<comment type="caution">
    <text evidence="1">The sequence shown here is derived from an EMBL/GenBank/DDBJ whole genome shotgun (WGS) entry which is preliminary data.</text>
</comment>
<dbReference type="PANTHER" id="PTHR37984:SF5">
    <property type="entry name" value="PROTEIN NYNRIN-LIKE"/>
    <property type="match status" value="1"/>
</dbReference>
<dbReference type="SUPFAM" id="SSF56672">
    <property type="entry name" value="DNA/RNA polymerases"/>
    <property type="match status" value="1"/>
</dbReference>
<dbReference type="AlphaFoldDB" id="A0AAW2LFB8"/>
<dbReference type="InterPro" id="IPR043128">
    <property type="entry name" value="Rev_trsase/Diguanyl_cyclase"/>
</dbReference>
<reference evidence="1" key="1">
    <citation type="submission" date="2020-06" db="EMBL/GenBank/DDBJ databases">
        <authorList>
            <person name="Li T."/>
            <person name="Hu X."/>
            <person name="Zhang T."/>
            <person name="Song X."/>
            <person name="Zhang H."/>
            <person name="Dai N."/>
            <person name="Sheng W."/>
            <person name="Hou X."/>
            <person name="Wei L."/>
        </authorList>
    </citation>
    <scope>NUCLEOTIDE SEQUENCE</scope>
    <source>
        <strain evidence="1">G01</strain>
        <tissue evidence="1">Leaf</tissue>
    </source>
</reference>
<accession>A0AAW2LFB8</accession>